<proteinExistence type="predicted"/>
<reference evidence="2" key="3">
    <citation type="submission" date="2021-08" db="EMBL/GenBank/DDBJ databases">
        <authorList>
            <person name="de Jong S."/>
            <person name="van den Broek M."/>
            <person name="Merkel A."/>
            <person name="de la Torre Cortes P."/>
            <person name="Kalamorz F."/>
            <person name="Cook G."/>
            <person name="van Loosdrecht M."/>
            <person name="McMillan D."/>
        </authorList>
    </citation>
    <scope>NUCLEOTIDE SEQUENCE</scope>
    <source>
        <strain evidence="2">TA2.A1</strain>
    </source>
</reference>
<keyword evidence="4" id="KW-1185">Reference proteome</keyword>
<dbReference type="RefSeq" id="WP_007505225.1">
    <property type="nucleotide sequence ID" value="NZ_AFCE01000148.1"/>
</dbReference>
<dbReference type="OrthoDB" id="2692034at2"/>
<evidence type="ECO:0000313" key="2">
    <source>
        <dbReference type="EMBL" id="QZT33180.1"/>
    </source>
</evidence>
<evidence type="ECO:0000313" key="1">
    <source>
        <dbReference type="EMBL" id="EGL82471.1"/>
    </source>
</evidence>
<name>F5L858_CALTT</name>
<protein>
    <submittedName>
        <fullName evidence="1">Uncharacterized protein</fullName>
    </submittedName>
</protein>
<dbReference type="AlphaFoldDB" id="F5L858"/>
<dbReference type="Proteomes" id="UP000010716">
    <property type="component" value="Unassembled WGS sequence"/>
</dbReference>
<dbReference type="EMBL" id="AFCE01000148">
    <property type="protein sequence ID" value="EGL82471.1"/>
    <property type="molecule type" value="Genomic_DNA"/>
</dbReference>
<reference evidence="1 3" key="1">
    <citation type="journal article" date="2011" name="J. Bacteriol.">
        <title>Draft genome sequence of the thermoalkaliphilic Caldalkalibacillus thermarum strain TA2.A1.</title>
        <authorList>
            <person name="Kalamorz F."/>
            <person name="Keis S."/>
            <person name="McMillan D.G."/>
            <person name="Olsson K."/>
            <person name="Stanton J.A."/>
            <person name="Stockwell P."/>
            <person name="Black M.A."/>
            <person name="Klingeman D.M."/>
            <person name="Land M.L."/>
            <person name="Han C.S."/>
            <person name="Martin S.L."/>
            <person name="Becher S.A."/>
            <person name="Peddie C.J."/>
            <person name="Morgan H.W."/>
            <person name="Matthies D."/>
            <person name="Preiss L."/>
            <person name="Meier T."/>
            <person name="Brown S.D."/>
            <person name="Cook G.M."/>
        </authorList>
    </citation>
    <scope>NUCLEOTIDE SEQUENCE [LARGE SCALE GENOMIC DNA]</scope>
    <source>
        <strain evidence="1 3">TA2.A1</strain>
    </source>
</reference>
<evidence type="ECO:0000313" key="4">
    <source>
        <dbReference type="Proteomes" id="UP000825179"/>
    </source>
</evidence>
<gene>
    <name evidence="1" type="ORF">CathTA2_2010</name>
    <name evidence="2" type="ORF">HUR95_12840</name>
</gene>
<organism evidence="1 3">
    <name type="scientific">Caldalkalibacillus thermarum (strain TA2.A1)</name>
    <dbReference type="NCBI Taxonomy" id="986075"/>
    <lineage>
        <taxon>Bacteria</taxon>
        <taxon>Bacillati</taxon>
        <taxon>Bacillota</taxon>
        <taxon>Bacilli</taxon>
        <taxon>Bacillales</taxon>
        <taxon>Bacillaceae</taxon>
        <taxon>Caldalkalibacillus</taxon>
    </lineage>
</organism>
<sequence>MNLDDALFNWLQIKHVAENRPDDHAAQDTFQFFTQILKEDFKLEDIKVTAENGLYVVQFIKNGEKCTRQFPVEFVNQLLYDIEQEPKYNE</sequence>
<accession>F5L858</accession>
<dbReference type="KEGG" id="cthu:HUR95_12840"/>
<dbReference type="Proteomes" id="UP000825179">
    <property type="component" value="Chromosome"/>
</dbReference>
<reference evidence="2 4" key="2">
    <citation type="journal article" date="2020" name="Extremophiles">
        <title>Genomic analysis of Caldalkalibacillus thermarum TA2.A1 reveals aerobic alkaliphilic metabolism and evolutionary hallmarks linking alkaliphilic bacteria and plant life.</title>
        <authorList>
            <person name="de Jong S.I."/>
            <person name="van den Broek M.A."/>
            <person name="Merkel A.Y."/>
            <person name="de la Torre Cortes P."/>
            <person name="Kalamorz F."/>
            <person name="Cook G.M."/>
            <person name="van Loosdrecht M.C.M."/>
            <person name="McMillan D.G.G."/>
        </authorList>
    </citation>
    <scope>NUCLEOTIDE SEQUENCE [LARGE SCALE GENOMIC DNA]</scope>
    <source>
        <strain evidence="2 4">TA2.A1</strain>
    </source>
</reference>
<dbReference type="EMBL" id="CP082237">
    <property type="protein sequence ID" value="QZT33180.1"/>
    <property type="molecule type" value="Genomic_DNA"/>
</dbReference>
<evidence type="ECO:0000313" key="3">
    <source>
        <dbReference type="Proteomes" id="UP000010716"/>
    </source>
</evidence>
<dbReference type="eggNOG" id="ENOG5032YMW">
    <property type="taxonomic scope" value="Bacteria"/>
</dbReference>